<proteinExistence type="predicted"/>
<dbReference type="Proteomes" id="UP001604277">
    <property type="component" value="Unassembled WGS sequence"/>
</dbReference>
<protein>
    <submittedName>
        <fullName evidence="2">Uncharacterized protein</fullName>
    </submittedName>
</protein>
<sequence length="211" mass="24075">MDDDNADDLLTALTMSLLGSRNEFATPVLKEKEKKSEMLLFGPELLTAMQEMIKNEQPSEEAEEALEIAQPQRHRRRSRARLAHNMELMAAQMLEMQQQQADQTSESPIRRNNEVESAQLHDQGYDAEENYSYPCFLPKYSQELEPCQASSVFDRLGSRPLGNVRERMVAAAASKVQHIPPTYRYQPSYAKMSQPTRRLAQVPAGRMSQTK</sequence>
<comment type="caution">
    <text evidence="2">The sequence shown here is derived from an EMBL/GenBank/DDBJ whole genome shotgun (WGS) entry which is preliminary data.</text>
</comment>
<evidence type="ECO:0000256" key="1">
    <source>
        <dbReference type="SAM" id="MobiDB-lite"/>
    </source>
</evidence>
<evidence type="ECO:0000313" key="3">
    <source>
        <dbReference type="Proteomes" id="UP001604277"/>
    </source>
</evidence>
<dbReference type="AlphaFoldDB" id="A0ABD1SNF6"/>
<reference evidence="3" key="1">
    <citation type="submission" date="2024-07" db="EMBL/GenBank/DDBJ databases">
        <title>Two chromosome-level genome assemblies of Korean endemic species Abeliophyllum distichum and Forsythia ovata (Oleaceae).</title>
        <authorList>
            <person name="Jang H."/>
        </authorList>
    </citation>
    <scope>NUCLEOTIDE SEQUENCE [LARGE SCALE GENOMIC DNA]</scope>
</reference>
<evidence type="ECO:0000313" key="2">
    <source>
        <dbReference type="EMBL" id="KAL2501764.1"/>
    </source>
</evidence>
<accession>A0ABD1SNF6</accession>
<gene>
    <name evidence="2" type="ORF">Fot_35612</name>
</gene>
<feature type="region of interest" description="Disordered" evidence="1">
    <location>
        <begin position="187"/>
        <end position="211"/>
    </location>
</feature>
<organism evidence="2 3">
    <name type="scientific">Forsythia ovata</name>
    <dbReference type="NCBI Taxonomy" id="205694"/>
    <lineage>
        <taxon>Eukaryota</taxon>
        <taxon>Viridiplantae</taxon>
        <taxon>Streptophyta</taxon>
        <taxon>Embryophyta</taxon>
        <taxon>Tracheophyta</taxon>
        <taxon>Spermatophyta</taxon>
        <taxon>Magnoliopsida</taxon>
        <taxon>eudicotyledons</taxon>
        <taxon>Gunneridae</taxon>
        <taxon>Pentapetalae</taxon>
        <taxon>asterids</taxon>
        <taxon>lamiids</taxon>
        <taxon>Lamiales</taxon>
        <taxon>Oleaceae</taxon>
        <taxon>Forsythieae</taxon>
        <taxon>Forsythia</taxon>
    </lineage>
</organism>
<keyword evidence="3" id="KW-1185">Reference proteome</keyword>
<name>A0ABD1SNF6_9LAMI</name>
<dbReference type="EMBL" id="JBFOLJ010000010">
    <property type="protein sequence ID" value="KAL2501764.1"/>
    <property type="molecule type" value="Genomic_DNA"/>
</dbReference>